<evidence type="ECO:0000313" key="3">
    <source>
        <dbReference type="Proteomes" id="UP000093111"/>
    </source>
</evidence>
<name>A0A1C7P0D0_9HYPH</name>
<dbReference type="AlphaFoldDB" id="A0A1C7P0D0"/>
<dbReference type="OrthoDB" id="8401337at2"/>
<dbReference type="EMBL" id="LGLV01000015">
    <property type="protein sequence ID" value="OBZ93164.1"/>
    <property type="molecule type" value="Genomic_DNA"/>
</dbReference>
<feature type="compositionally biased region" description="Basic and acidic residues" evidence="1">
    <location>
        <begin position="28"/>
        <end position="37"/>
    </location>
</feature>
<keyword evidence="3" id="KW-1185">Reference proteome</keyword>
<gene>
    <name evidence="2" type="ORF">ADU59_22075</name>
</gene>
<comment type="caution">
    <text evidence="2">The sequence shown here is derived from an EMBL/GenBank/DDBJ whole genome shotgun (WGS) entry which is preliminary data.</text>
</comment>
<feature type="compositionally biased region" description="Basic and acidic residues" evidence="1">
    <location>
        <begin position="45"/>
        <end position="54"/>
    </location>
</feature>
<evidence type="ECO:0000313" key="2">
    <source>
        <dbReference type="EMBL" id="OBZ93164.1"/>
    </source>
</evidence>
<organism evidence="2 3">
    <name type="scientific">Pararhizobium polonicum</name>
    <dbReference type="NCBI Taxonomy" id="1612624"/>
    <lineage>
        <taxon>Bacteria</taxon>
        <taxon>Pseudomonadati</taxon>
        <taxon>Pseudomonadota</taxon>
        <taxon>Alphaproteobacteria</taxon>
        <taxon>Hyphomicrobiales</taxon>
        <taxon>Rhizobiaceae</taxon>
        <taxon>Rhizobium/Agrobacterium group</taxon>
        <taxon>Pararhizobium</taxon>
    </lineage>
</organism>
<sequence length="83" mass="9060">MAKTFDLSDFSEDELTALIDKATSLRQTRRDSRDRELSPAADGSKGQDVRDPDHGVITAPTPRDVRKAGPAHGVPEKAQRTSD</sequence>
<protein>
    <submittedName>
        <fullName evidence="2">Uncharacterized protein</fullName>
    </submittedName>
</protein>
<feature type="region of interest" description="Disordered" evidence="1">
    <location>
        <begin position="20"/>
        <end position="83"/>
    </location>
</feature>
<dbReference type="RefSeq" id="WP_068956587.1">
    <property type="nucleotide sequence ID" value="NZ_LGLV01000015.1"/>
</dbReference>
<dbReference type="Proteomes" id="UP000093111">
    <property type="component" value="Unassembled WGS sequence"/>
</dbReference>
<feature type="compositionally biased region" description="Basic and acidic residues" evidence="1">
    <location>
        <begin position="74"/>
        <end position="83"/>
    </location>
</feature>
<reference evidence="2 3" key="1">
    <citation type="journal article" date="2016" name="Syst. Appl. Microbiol.">
        <title>Pararhizobium polonicum sp. nov. isolated from tumors on stone fruit rootstocks.</title>
        <authorList>
            <person name="Pulawska J."/>
            <person name="Kuzmanovic N."/>
            <person name="Willems A."/>
            <person name="Pothier J.F."/>
        </authorList>
    </citation>
    <scope>NUCLEOTIDE SEQUENCE [LARGE SCALE GENOMIC DNA]</scope>
    <source>
        <strain evidence="2 3">F5.1</strain>
    </source>
</reference>
<accession>A0A1C7P0D0</accession>
<proteinExistence type="predicted"/>
<evidence type="ECO:0000256" key="1">
    <source>
        <dbReference type="SAM" id="MobiDB-lite"/>
    </source>
</evidence>